<dbReference type="InterPro" id="IPR027417">
    <property type="entry name" value="P-loop_NTPase"/>
</dbReference>
<dbReference type="PANTHER" id="PTHR11783">
    <property type="entry name" value="SULFOTRANSFERASE SULT"/>
    <property type="match status" value="1"/>
</dbReference>
<evidence type="ECO:0000256" key="2">
    <source>
        <dbReference type="ARBA" id="ARBA00022679"/>
    </source>
</evidence>
<name>A0AA88XT93_PINIB</name>
<keyword evidence="5" id="KW-1185">Reference proteome</keyword>
<sequence>MLEALSEDKYDALPSPRILNTHIDLGSWPQDFLKRKCKIIYLIRNPKDIAVSFYHHHGIYSAYTGKWEHYLEDLYLSGKVDSGSWFDHLQQYEDFLQENPDYPIHLMAYEDLHKVDGVNELTRLMEFLEKDVKTELLEKVYDKNRFDEVKKDKAELVQNERLHPIWLPMYRKGKIGDWKNQFTVAQNEMFDAEYNKRMKHSNISMKWT</sequence>
<dbReference type="Gene3D" id="3.40.50.300">
    <property type="entry name" value="P-loop containing nucleotide triphosphate hydrolases"/>
    <property type="match status" value="1"/>
</dbReference>
<feature type="domain" description="Sulfotransferase" evidence="3">
    <location>
        <begin position="8"/>
        <end position="201"/>
    </location>
</feature>
<keyword evidence="2" id="KW-0808">Transferase</keyword>
<dbReference type="AlphaFoldDB" id="A0AA88XT93"/>
<dbReference type="EMBL" id="VSWD01000010">
    <property type="protein sequence ID" value="KAK3091937.1"/>
    <property type="molecule type" value="Genomic_DNA"/>
</dbReference>
<dbReference type="Proteomes" id="UP001186944">
    <property type="component" value="Unassembled WGS sequence"/>
</dbReference>
<dbReference type="GO" id="GO:0008146">
    <property type="term" value="F:sulfotransferase activity"/>
    <property type="evidence" value="ECO:0007669"/>
    <property type="project" value="InterPro"/>
</dbReference>
<dbReference type="InterPro" id="IPR000863">
    <property type="entry name" value="Sulfotransferase_dom"/>
</dbReference>
<accession>A0AA88XT93</accession>
<dbReference type="Pfam" id="PF00685">
    <property type="entry name" value="Sulfotransfer_1"/>
    <property type="match status" value="1"/>
</dbReference>
<evidence type="ECO:0000313" key="4">
    <source>
        <dbReference type="EMBL" id="KAK3091937.1"/>
    </source>
</evidence>
<comment type="caution">
    <text evidence="4">The sequence shown here is derived from an EMBL/GenBank/DDBJ whole genome shotgun (WGS) entry which is preliminary data.</text>
</comment>
<gene>
    <name evidence="4" type="ORF">FSP39_023838</name>
</gene>
<protein>
    <recommendedName>
        <fullName evidence="3">Sulfotransferase domain-containing protein</fullName>
    </recommendedName>
</protein>
<evidence type="ECO:0000256" key="1">
    <source>
        <dbReference type="ARBA" id="ARBA00005771"/>
    </source>
</evidence>
<evidence type="ECO:0000259" key="3">
    <source>
        <dbReference type="Pfam" id="PF00685"/>
    </source>
</evidence>
<organism evidence="4 5">
    <name type="scientific">Pinctada imbricata</name>
    <name type="common">Atlantic pearl-oyster</name>
    <name type="synonym">Pinctada martensii</name>
    <dbReference type="NCBI Taxonomy" id="66713"/>
    <lineage>
        <taxon>Eukaryota</taxon>
        <taxon>Metazoa</taxon>
        <taxon>Spiralia</taxon>
        <taxon>Lophotrochozoa</taxon>
        <taxon>Mollusca</taxon>
        <taxon>Bivalvia</taxon>
        <taxon>Autobranchia</taxon>
        <taxon>Pteriomorphia</taxon>
        <taxon>Pterioida</taxon>
        <taxon>Pterioidea</taxon>
        <taxon>Pteriidae</taxon>
        <taxon>Pinctada</taxon>
    </lineage>
</organism>
<reference evidence="4" key="1">
    <citation type="submission" date="2019-08" db="EMBL/GenBank/DDBJ databases">
        <title>The improved chromosome-level genome for the pearl oyster Pinctada fucata martensii using PacBio sequencing and Hi-C.</title>
        <authorList>
            <person name="Zheng Z."/>
        </authorList>
    </citation>
    <scope>NUCLEOTIDE SEQUENCE</scope>
    <source>
        <strain evidence="4">ZZ-2019</strain>
        <tissue evidence="4">Adductor muscle</tissue>
    </source>
</reference>
<evidence type="ECO:0000313" key="5">
    <source>
        <dbReference type="Proteomes" id="UP001186944"/>
    </source>
</evidence>
<proteinExistence type="inferred from homology"/>
<comment type="similarity">
    <text evidence="1">Belongs to the sulfotransferase 1 family.</text>
</comment>
<dbReference type="SUPFAM" id="SSF52540">
    <property type="entry name" value="P-loop containing nucleoside triphosphate hydrolases"/>
    <property type="match status" value="1"/>
</dbReference>